<feature type="compositionally biased region" description="Pro residues" evidence="1">
    <location>
        <begin position="530"/>
        <end position="564"/>
    </location>
</feature>
<dbReference type="PANTHER" id="PTHR31302">
    <property type="entry name" value="TRANSMEMBRANE PROTEIN WITH METALLOPHOSPHOESTERASE DOMAIN-RELATED"/>
    <property type="match status" value="1"/>
</dbReference>
<organism evidence="4 5">
    <name type="scientific">Pyrobaculum neutrophilum (strain DSM 2338 / JCM 9278 / NBRC 100436 / V24Sta)</name>
    <name type="common">Thermoproteus neutrophilus</name>
    <dbReference type="NCBI Taxonomy" id="444157"/>
    <lineage>
        <taxon>Archaea</taxon>
        <taxon>Thermoproteota</taxon>
        <taxon>Thermoprotei</taxon>
        <taxon>Thermoproteales</taxon>
        <taxon>Thermoproteaceae</taxon>
        <taxon>Pyrobaculum</taxon>
    </lineage>
</organism>
<dbReference type="OrthoDB" id="7513at2157"/>
<dbReference type="InterPro" id="IPR004843">
    <property type="entry name" value="Calcineurin-like_PHP"/>
</dbReference>
<evidence type="ECO:0000256" key="2">
    <source>
        <dbReference type="SAM" id="Phobius"/>
    </source>
</evidence>
<keyword evidence="2" id="KW-1133">Transmembrane helix</keyword>
<accession>B1YDS4</accession>
<evidence type="ECO:0000259" key="3">
    <source>
        <dbReference type="Pfam" id="PF00149"/>
    </source>
</evidence>
<feature type="compositionally biased region" description="Pro residues" evidence="1">
    <location>
        <begin position="571"/>
        <end position="589"/>
    </location>
</feature>
<feature type="region of interest" description="Disordered" evidence="1">
    <location>
        <begin position="508"/>
        <end position="589"/>
    </location>
</feature>
<evidence type="ECO:0000256" key="1">
    <source>
        <dbReference type="SAM" id="MobiDB-lite"/>
    </source>
</evidence>
<reference evidence="4" key="1">
    <citation type="submission" date="2008-03" db="EMBL/GenBank/DDBJ databases">
        <title>Complete sequence of Thermoproteus neutrophilus V24Sta.</title>
        <authorList>
            <consortium name="US DOE Joint Genome Institute"/>
            <person name="Copeland A."/>
            <person name="Lucas S."/>
            <person name="Lapidus A."/>
            <person name="Glavina del Rio T."/>
            <person name="Dalin E."/>
            <person name="Tice H."/>
            <person name="Bruce D."/>
            <person name="Goodwin L."/>
            <person name="Pitluck S."/>
            <person name="Sims D."/>
            <person name="Brettin T."/>
            <person name="Detter J.C."/>
            <person name="Han C."/>
            <person name="Kuske C.R."/>
            <person name="Schmutz J."/>
            <person name="Larimer F."/>
            <person name="Land M."/>
            <person name="Hauser L."/>
            <person name="Kyrpides N."/>
            <person name="Mikhailova N."/>
            <person name="Biddle J.F."/>
            <person name="Zhang Z."/>
            <person name="Fitz-Gibbon S.T."/>
            <person name="Lowe T.M."/>
            <person name="Saltikov C."/>
            <person name="House C.H."/>
            <person name="Richardson P."/>
        </authorList>
    </citation>
    <scope>NUCLEOTIDE SEQUENCE [LARGE SCALE GENOMIC DNA]</scope>
    <source>
        <strain evidence="4">V24Sta</strain>
    </source>
</reference>
<dbReference type="PANTHER" id="PTHR31302:SF28">
    <property type="entry name" value="METALLOPHOSPHOESTERASE, CALCINEURIN SUPERFAMILY"/>
    <property type="match status" value="1"/>
</dbReference>
<feature type="transmembrane region" description="Helical" evidence="2">
    <location>
        <begin position="595"/>
        <end position="613"/>
    </location>
</feature>
<dbReference type="InterPro" id="IPR029052">
    <property type="entry name" value="Metallo-depent_PP-like"/>
</dbReference>
<keyword evidence="2" id="KW-0472">Membrane</keyword>
<feature type="compositionally biased region" description="Polar residues" evidence="1">
    <location>
        <begin position="508"/>
        <end position="524"/>
    </location>
</feature>
<dbReference type="GO" id="GO:0016787">
    <property type="term" value="F:hydrolase activity"/>
    <property type="evidence" value="ECO:0007669"/>
    <property type="project" value="InterPro"/>
</dbReference>
<dbReference type="SUPFAM" id="SSF56300">
    <property type="entry name" value="Metallo-dependent phosphatases"/>
    <property type="match status" value="1"/>
</dbReference>
<proteinExistence type="predicted"/>
<gene>
    <name evidence="4" type="ordered locus">Tneu_1005</name>
</gene>
<keyword evidence="5" id="KW-1185">Reference proteome</keyword>
<evidence type="ECO:0000313" key="5">
    <source>
        <dbReference type="Proteomes" id="UP000001694"/>
    </source>
</evidence>
<dbReference type="Gene3D" id="3.60.21.10">
    <property type="match status" value="1"/>
</dbReference>
<dbReference type="Proteomes" id="UP000001694">
    <property type="component" value="Chromosome"/>
</dbReference>
<name>B1YDS4_PYRNV</name>
<dbReference type="AlphaFoldDB" id="B1YDS4"/>
<dbReference type="RefSeq" id="WP_012350357.1">
    <property type="nucleotide sequence ID" value="NC_010525.1"/>
</dbReference>
<evidence type="ECO:0000313" key="4">
    <source>
        <dbReference type="EMBL" id="ACB39937.1"/>
    </source>
</evidence>
<dbReference type="Pfam" id="PF00149">
    <property type="entry name" value="Metallophos"/>
    <property type="match status" value="1"/>
</dbReference>
<dbReference type="HOGENOM" id="CLU_441224_0_0_2"/>
<keyword evidence="2" id="KW-0812">Transmembrane</keyword>
<sequence length="631" mass="68167">MRQLYLLLAAALALAASIVDPRWAVPAYVTPGGAFNITLDAPTAVKSVALAAPGVEKPLELSFNASGAVITARVPADVPPGLYDLVINGGEIYEPKAVWVGNVTGPLRIIQLTDIHVGVELDMASIYRLTHAALYASSSPYDVVFLTGDLADVGGQPWQYALLVRYTSTITKPIFAVPGNHDHAGDDPLNNYRRYVGPPYWYRVVGPYLIIGLDSGHDGYLTEEQVKFYGDVLRRYPDKVKIVLIHHPPFYIRDAYVAEIYRGPQDIDRLSRDPTGRRNYYIVYTSYLYNRPTYERFLNLTIRYRVALVMAGHVHPGNSTVVINGTYFVTTRTLGGSVDTSHGFRTYVVYPDGRVQINPETLTYKNYAVVAQGAKAAQIYADSDLLPGTIAIDLPGQYQGLKALNGTAQLVEAKKHPLAKYTRYYISTAGKPIWIAIGDYAPAPTLSVEKIMPRSPTPGDVVTVTIKAEDPNVGIPFLTVDGKKILASYPGEQPVYQYRFRYDKPTTLQIQAPGGQPTTVQIGQTTQPPTTTPTPTPTPTATPTPSPTPSKTPTPTPTTPPPTTPTATSPTPTPTPTRTPTPTAAPAPAPFPTEAAVLIAIAAVGAALLAALAKTGKKKAETGGTRVYGER</sequence>
<dbReference type="KEGG" id="tne:Tneu_1005"/>
<protein>
    <submittedName>
        <fullName evidence="4">Metallophosphoesterase</fullName>
    </submittedName>
</protein>
<dbReference type="STRING" id="444157.Tneu_1005"/>
<feature type="domain" description="Calcineurin-like phosphoesterase" evidence="3">
    <location>
        <begin position="107"/>
        <end position="316"/>
    </location>
</feature>
<dbReference type="EMBL" id="CP001014">
    <property type="protein sequence ID" value="ACB39937.1"/>
    <property type="molecule type" value="Genomic_DNA"/>
</dbReference>
<dbReference type="eggNOG" id="arCOG01144">
    <property type="taxonomic scope" value="Archaea"/>
</dbReference>
<dbReference type="GeneID" id="6165080"/>
<dbReference type="InterPro" id="IPR051158">
    <property type="entry name" value="Metallophosphoesterase_sf"/>
</dbReference>